<organism evidence="2 3">
    <name type="scientific">Plectosphaerella plurivora</name>
    <dbReference type="NCBI Taxonomy" id="936078"/>
    <lineage>
        <taxon>Eukaryota</taxon>
        <taxon>Fungi</taxon>
        <taxon>Dikarya</taxon>
        <taxon>Ascomycota</taxon>
        <taxon>Pezizomycotina</taxon>
        <taxon>Sordariomycetes</taxon>
        <taxon>Hypocreomycetidae</taxon>
        <taxon>Glomerellales</taxon>
        <taxon>Plectosphaerellaceae</taxon>
        <taxon>Plectosphaerella</taxon>
    </lineage>
</organism>
<comment type="caution">
    <text evidence="2">The sequence shown here is derived from an EMBL/GenBank/DDBJ whole genome shotgun (WGS) entry which is preliminary data.</text>
</comment>
<feature type="compositionally biased region" description="Basic residues" evidence="1">
    <location>
        <begin position="29"/>
        <end position="39"/>
    </location>
</feature>
<gene>
    <name evidence="2" type="ORF">F5X68DRAFT_216297</name>
</gene>
<evidence type="ECO:0000256" key="1">
    <source>
        <dbReference type="SAM" id="MobiDB-lite"/>
    </source>
</evidence>
<feature type="compositionally biased region" description="Low complexity" evidence="1">
    <location>
        <begin position="188"/>
        <end position="199"/>
    </location>
</feature>
<feature type="region of interest" description="Disordered" evidence="1">
    <location>
        <begin position="18"/>
        <end position="39"/>
    </location>
</feature>
<proteinExistence type="predicted"/>
<evidence type="ECO:0000313" key="3">
    <source>
        <dbReference type="Proteomes" id="UP000770015"/>
    </source>
</evidence>
<name>A0A9P8V368_9PEZI</name>
<evidence type="ECO:0000313" key="2">
    <source>
        <dbReference type="EMBL" id="KAH6669161.1"/>
    </source>
</evidence>
<protein>
    <submittedName>
        <fullName evidence="2">Uncharacterized protein</fullName>
    </submittedName>
</protein>
<feature type="region of interest" description="Disordered" evidence="1">
    <location>
        <begin position="176"/>
        <end position="199"/>
    </location>
</feature>
<dbReference type="Proteomes" id="UP000770015">
    <property type="component" value="Unassembled WGS sequence"/>
</dbReference>
<dbReference type="AlphaFoldDB" id="A0A9P8V368"/>
<accession>A0A9P8V368</accession>
<dbReference type="EMBL" id="JAGSXJ010000032">
    <property type="protein sequence ID" value="KAH6669161.1"/>
    <property type="molecule type" value="Genomic_DNA"/>
</dbReference>
<sequence>MRPHIRETLCRSVQSLSTYGRRTAEDHQRRPRVPGRRNLKGIPTAPLAAFVVSDRSALRAILPDRATPTTRTGPKSGMTNLRCFLPLAPTEPRAMVLLPKETGGVEGGAFRQSSQICGRRLQPGLASHCVWTWARRLAAAFSATSTAYDTGEEGAAVARCAREGTIMDMTAAGVAEHEAEQGHGPEISANASSVSGRSS</sequence>
<reference evidence="2" key="1">
    <citation type="journal article" date="2021" name="Nat. Commun.">
        <title>Genetic determinants of endophytism in the Arabidopsis root mycobiome.</title>
        <authorList>
            <person name="Mesny F."/>
            <person name="Miyauchi S."/>
            <person name="Thiergart T."/>
            <person name="Pickel B."/>
            <person name="Atanasova L."/>
            <person name="Karlsson M."/>
            <person name="Huettel B."/>
            <person name="Barry K.W."/>
            <person name="Haridas S."/>
            <person name="Chen C."/>
            <person name="Bauer D."/>
            <person name="Andreopoulos W."/>
            <person name="Pangilinan J."/>
            <person name="LaButti K."/>
            <person name="Riley R."/>
            <person name="Lipzen A."/>
            <person name="Clum A."/>
            <person name="Drula E."/>
            <person name="Henrissat B."/>
            <person name="Kohler A."/>
            <person name="Grigoriev I.V."/>
            <person name="Martin F.M."/>
            <person name="Hacquard S."/>
        </authorList>
    </citation>
    <scope>NUCLEOTIDE SEQUENCE</scope>
    <source>
        <strain evidence="2">MPI-SDFR-AT-0117</strain>
    </source>
</reference>
<keyword evidence="3" id="KW-1185">Reference proteome</keyword>